<dbReference type="EMBL" id="AY388628">
    <property type="protein sequence ID" value="AAR27929.1"/>
    <property type="molecule type" value="Genomic_DNA"/>
</dbReference>
<keyword evidence="1" id="KW-0472">Membrane</keyword>
<evidence type="ECO:0000256" key="1">
    <source>
        <dbReference type="SAM" id="Phobius"/>
    </source>
</evidence>
<organism evidence="2 3">
    <name type="scientific">Sulfolobus virus Ragged Hills</name>
    <dbReference type="NCBI Taxonomy" id="256994"/>
    <lineage>
        <taxon>Viruses</taxon>
        <taxon>Viruses incertae sedis</taxon>
        <taxon>Fuselloviridae</taxon>
        <taxon>Alphafusellovirus</taxon>
        <taxon>Alphafusellovirus yellowstonense</taxon>
        <taxon>Sulfolobus spindle-shaped virus 8</taxon>
    </lineage>
</organism>
<keyword evidence="1" id="KW-0812">Transmembrane</keyword>
<keyword evidence="3" id="KW-1185">Reference proteome</keyword>
<keyword evidence="1" id="KW-1133">Transmembrane helix</keyword>
<proteinExistence type="predicted"/>
<accession>Q6TRT2</accession>
<reference evidence="2 3" key="1">
    <citation type="journal article" date="2001" name="Proc. Natl. Acad. Sci. U.S.A.">
        <title>Viruses from extreme thermal environments.</title>
        <authorList>
            <person name="Rice G."/>
            <person name="Stedman K."/>
            <person name="Snyder J."/>
            <person name="Wiedenheft B."/>
            <person name="Willits D."/>
            <person name="Brumfield S."/>
            <person name="McDermott T."/>
            <person name="Young M.J."/>
        </authorList>
    </citation>
    <scope>NUCLEOTIDE SEQUENCE</scope>
</reference>
<dbReference type="KEGG" id="vg:2741835"/>
<sequence length="812" mass="88434">MKWGLSLLLLLTLLLSPILTNGVITGPHPYLDGGGGFTGPFFKYSNTIQVGSSTFSSKYNGSTLSTAPWLNPTYVSIYNTYYLQVLPNQQYISNNVSLPLSSSQIALNVTWLLASSGNSGSYGSIAIGYGVNFPSGFTGNYAPAPPYASDGIVVYLEKGSFPTYRLFAYFDDVKQLNVSVGSISVGQYIGLGFWYLPATNQLYVYYYNGTLKTFSITPGQIINNQFYPLSLNTINSNYVIDAQNVGPGYGYGQWVLISYSIFQTKTYSATLSYTSVILGNGIQALAGFTGAYNPLNVSTNVTSWSVVGIVKVVNYSVSNSQYSLIGSVSYLTSTNTVYFILNSIYPTYSVNTWYLNVTLEFQFVTPSSTVYKNITIPIFDGGFAVLVQVSLPQSSYLSGQTISVSNSTTIEYPSNAGYSLALKPVVEINIQGLTNGFVPLPYTVTANVNAQTTYYYVINIQFGQFSLGGQTGTITIYPVSQLPVIFVSQYPTSVTSGTKVTITFQFTLNTPVSNVTMSAFTYSTTTFTWTYASLLSSSSLVEFQGYWLSANDGIIIITQSQNYLIPFNYVGLTFYNNSVNTIQINIVNNALQLNVNNNVLNLANSSKVIGIGFYYGAGKLVLNWFFVSGIVLQSATANQAYTILTGTSLNTLTQYTNGYTNASGFGQVTVTLTYTPYELVEIYWGGLQKYTILNISVTQPTTTTTTTVNTSTLNYNYTNPFSNNISPTSSLYNFSNAQPWAMLIGIAVTVIVTLLGWKFGGKGGASGGVVMGLIAVSYLGLVPWYIFYIFIFGIALLLAKIFVDRFMGSEEE</sequence>
<reference evidence="2 3" key="2">
    <citation type="journal article" date="2004" name="J. Virol.">
        <title>Comparative genomic analysis of hyperthermophilic archaeal Fuselloviridae viruses.</title>
        <authorList>
            <person name="Wiedenheft B."/>
            <person name="Stedman K."/>
            <person name="Roberto F."/>
            <person name="Willits D."/>
            <person name="Gleske A.K."/>
            <person name="Zoeller L."/>
            <person name="Snyder J."/>
            <person name="Douglas T."/>
            <person name="Young M."/>
        </authorList>
    </citation>
    <scope>NUCLEOTIDE SEQUENCE</scope>
</reference>
<dbReference type="OrthoDB" id="895at10239"/>
<feature type="transmembrane region" description="Helical" evidence="1">
    <location>
        <begin position="737"/>
        <end position="756"/>
    </location>
</feature>
<protein>
    <submittedName>
        <fullName evidence="2">ORF B812</fullName>
    </submittedName>
</protein>
<dbReference type="GeneID" id="2741835"/>
<feature type="transmembrane region" description="Helical" evidence="1">
    <location>
        <begin position="785"/>
        <end position="803"/>
    </location>
</feature>
<dbReference type="RefSeq" id="NP_963957.1">
    <property type="nucleotide sequence ID" value="NC_005360.1"/>
</dbReference>
<dbReference type="Proteomes" id="UP000001247">
    <property type="component" value="Segment"/>
</dbReference>
<name>Q6TRT2_9VIRU</name>
<evidence type="ECO:0000313" key="3">
    <source>
        <dbReference type="Proteomes" id="UP000001247"/>
    </source>
</evidence>
<evidence type="ECO:0000313" key="2">
    <source>
        <dbReference type="EMBL" id="AAR27929.1"/>
    </source>
</evidence>